<name>A0A7V8MYQ1_9LACT</name>
<feature type="active site" evidence="1">
    <location>
        <position position="222"/>
    </location>
</feature>
<accession>A0A7V8MYQ1</accession>
<gene>
    <name evidence="4" type="ORF">HZR21_00065</name>
</gene>
<dbReference type="AlphaFoldDB" id="A0A7V8MYQ1"/>
<dbReference type="PANTHER" id="PTHR13504:SF38">
    <property type="entry name" value="FIDO DOMAIN-CONTAINING PROTEIN"/>
    <property type="match status" value="1"/>
</dbReference>
<feature type="binding site" evidence="2">
    <location>
        <begin position="226"/>
        <end position="233"/>
    </location>
    <ligand>
        <name>ATP</name>
        <dbReference type="ChEBI" id="CHEBI:30616"/>
    </ligand>
</feature>
<keyword evidence="2" id="KW-0067">ATP-binding</keyword>
<dbReference type="InterPro" id="IPR040198">
    <property type="entry name" value="Fido_containing"/>
</dbReference>
<dbReference type="InterPro" id="IPR003812">
    <property type="entry name" value="Fido"/>
</dbReference>
<evidence type="ECO:0000313" key="5">
    <source>
        <dbReference type="Proteomes" id="UP000530186"/>
    </source>
</evidence>
<evidence type="ECO:0000259" key="3">
    <source>
        <dbReference type="PROSITE" id="PS51459"/>
    </source>
</evidence>
<protein>
    <submittedName>
        <fullName evidence="4">Fic family protein</fullName>
    </submittedName>
</protein>
<organism evidence="4 5">
    <name type="scientific">Pseudolactococcus laudensis</name>
    <dbReference type="NCBI Taxonomy" id="1494461"/>
    <lineage>
        <taxon>Bacteria</taxon>
        <taxon>Bacillati</taxon>
        <taxon>Bacillota</taxon>
        <taxon>Bacilli</taxon>
        <taxon>Lactobacillales</taxon>
        <taxon>Streptococcaceae</taxon>
        <taxon>Pseudolactococcus</taxon>
    </lineage>
</organism>
<dbReference type="EMBL" id="JACBNY010000001">
    <property type="protein sequence ID" value="MBA0015559.1"/>
    <property type="molecule type" value="Genomic_DNA"/>
</dbReference>
<keyword evidence="2" id="KW-0547">Nucleotide-binding</keyword>
<dbReference type="GO" id="GO:0005524">
    <property type="term" value="F:ATP binding"/>
    <property type="evidence" value="ECO:0007669"/>
    <property type="project" value="UniProtKB-KW"/>
</dbReference>
<dbReference type="PANTHER" id="PTHR13504">
    <property type="entry name" value="FIDO DOMAIN-CONTAINING PROTEIN DDB_G0283145"/>
    <property type="match status" value="1"/>
</dbReference>
<dbReference type="GeneID" id="303193902"/>
<dbReference type="SUPFAM" id="SSF140931">
    <property type="entry name" value="Fic-like"/>
    <property type="match status" value="1"/>
</dbReference>
<sequence>MNEQWHPITYEIVPWQSKLDFTYISKRQKSKIKAEYLAAIPLKIEGIEIDLTKEIQLLLDEVLVAITRFDAIQQEKKYSFPALLLRSESAASSQIENLTSSVRNIALAELNVKAPHNAKLIFGNVKAMREGIKSDSDIDKDVIKEIHKTLIEPSGEDFGGHFRDEQVWIGGNSYSPHDALFVPPVADRLDEYLDDIISFSKREDINPIVKTALFHAQFETIHPFVDGNGRTGRTLIHRMLKAEQILLSVTLPVSSGLLANIDSYMSAIKEYQNGDPLPIIVQISEALKLAVNIGTKISQKIDKTLDRWLTRIDQRRNKNLVNLLYLLVENPVVNSQLASEKMGISIRTANNLLNKAKENQIIRQVGTERRGIYYQSDEIISIFDEISDTKGLYRLFST</sequence>
<dbReference type="InterPro" id="IPR036597">
    <property type="entry name" value="Fido-like_dom_sf"/>
</dbReference>
<evidence type="ECO:0000313" key="4">
    <source>
        <dbReference type="EMBL" id="MBA0015559.1"/>
    </source>
</evidence>
<evidence type="ECO:0000256" key="1">
    <source>
        <dbReference type="PIRSR" id="PIRSR640198-1"/>
    </source>
</evidence>
<comment type="caution">
    <text evidence="4">The sequence shown here is derived from an EMBL/GenBank/DDBJ whole genome shotgun (WGS) entry which is preliminary data.</text>
</comment>
<dbReference type="Pfam" id="PF02661">
    <property type="entry name" value="Fic"/>
    <property type="match status" value="1"/>
</dbReference>
<evidence type="ECO:0000256" key="2">
    <source>
        <dbReference type="PIRSR" id="PIRSR640198-2"/>
    </source>
</evidence>
<proteinExistence type="predicted"/>
<dbReference type="PROSITE" id="PS51459">
    <property type="entry name" value="FIDO"/>
    <property type="match status" value="1"/>
</dbReference>
<reference evidence="4 5" key="1">
    <citation type="submission" date="2020-07" db="EMBL/GenBank/DDBJ databases">
        <authorList>
            <person name="Hilgarth M."/>
            <person name="Werum V."/>
            <person name="Vogel R.F."/>
        </authorList>
    </citation>
    <scope>NUCLEOTIDE SEQUENCE [LARGE SCALE GENOMIC DNA]</scope>
    <source>
        <strain evidence="4 5">DSM 28961</strain>
    </source>
</reference>
<dbReference type="Gene3D" id="1.10.3290.10">
    <property type="entry name" value="Fido-like domain"/>
    <property type="match status" value="1"/>
</dbReference>
<dbReference type="Proteomes" id="UP000530186">
    <property type="component" value="Unassembled WGS sequence"/>
</dbReference>
<dbReference type="RefSeq" id="WP_180745374.1">
    <property type="nucleotide sequence ID" value="NZ_CBCRWQ010000002.1"/>
</dbReference>
<keyword evidence="5" id="KW-1185">Reference proteome</keyword>
<feature type="domain" description="Fido" evidence="3">
    <location>
        <begin position="138"/>
        <end position="286"/>
    </location>
</feature>